<feature type="region of interest" description="Disordered" evidence="6">
    <location>
        <begin position="1"/>
        <end position="23"/>
    </location>
</feature>
<dbReference type="AlphaFoldDB" id="A0A2M6WZ04"/>
<accession>A0A2M6WZ04</accession>
<dbReference type="SUPFAM" id="SSF52096">
    <property type="entry name" value="ClpP/crotonase"/>
    <property type="match status" value="1"/>
</dbReference>
<dbReference type="InterPro" id="IPR041489">
    <property type="entry name" value="PDZ_6"/>
</dbReference>
<dbReference type="SUPFAM" id="SSF50156">
    <property type="entry name" value="PDZ domain-like"/>
    <property type="match status" value="1"/>
</dbReference>
<dbReference type="InterPro" id="IPR029045">
    <property type="entry name" value="ClpP/crotonase-like_dom_sf"/>
</dbReference>
<dbReference type="Pfam" id="PF22694">
    <property type="entry name" value="CtpB_N-like"/>
    <property type="match status" value="1"/>
</dbReference>
<comment type="similarity">
    <text evidence="1 5">Belongs to the peptidase S41A family.</text>
</comment>
<evidence type="ECO:0000256" key="6">
    <source>
        <dbReference type="SAM" id="MobiDB-lite"/>
    </source>
</evidence>
<dbReference type="InterPro" id="IPR055210">
    <property type="entry name" value="CtpA/B_N"/>
</dbReference>
<dbReference type="SMART" id="SM00245">
    <property type="entry name" value="TSPc"/>
    <property type="match status" value="1"/>
</dbReference>
<feature type="domain" description="PDZ" evidence="8">
    <location>
        <begin position="125"/>
        <end position="194"/>
    </location>
</feature>
<evidence type="ECO:0000313" key="10">
    <source>
        <dbReference type="Proteomes" id="UP000230731"/>
    </source>
</evidence>
<dbReference type="FunFam" id="2.30.42.10:FF:000063">
    <property type="entry name" value="Peptidase, S41 family"/>
    <property type="match status" value="1"/>
</dbReference>
<name>A0A2M6WZ04_9BACT</name>
<dbReference type="Gene3D" id="3.90.226.10">
    <property type="entry name" value="2-enoyl-CoA Hydratase, Chain A, domain 1"/>
    <property type="match status" value="1"/>
</dbReference>
<evidence type="ECO:0000256" key="3">
    <source>
        <dbReference type="ARBA" id="ARBA00022801"/>
    </source>
</evidence>
<feature type="transmembrane region" description="Helical" evidence="7">
    <location>
        <begin position="31"/>
        <end position="52"/>
    </location>
</feature>
<dbReference type="GO" id="GO:0004175">
    <property type="term" value="F:endopeptidase activity"/>
    <property type="evidence" value="ECO:0007669"/>
    <property type="project" value="TreeGrafter"/>
</dbReference>
<comment type="caution">
    <text evidence="9">The sequence shown here is derived from an EMBL/GenBank/DDBJ whole genome shotgun (WGS) entry which is preliminary data.</text>
</comment>
<dbReference type="Proteomes" id="UP000230731">
    <property type="component" value="Unassembled WGS sequence"/>
</dbReference>
<dbReference type="InterPro" id="IPR005151">
    <property type="entry name" value="Tail-specific_protease"/>
</dbReference>
<dbReference type="Gene3D" id="3.30.750.44">
    <property type="match status" value="1"/>
</dbReference>
<dbReference type="PANTHER" id="PTHR32060:SF30">
    <property type="entry name" value="CARBOXY-TERMINAL PROCESSING PROTEASE CTPA"/>
    <property type="match status" value="1"/>
</dbReference>
<dbReference type="InterPro" id="IPR001478">
    <property type="entry name" value="PDZ"/>
</dbReference>
<evidence type="ECO:0000256" key="1">
    <source>
        <dbReference type="ARBA" id="ARBA00009179"/>
    </source>
</evidence>
<evidence type="ECO:0000256" key="5">
    <source>
        <dbReference type="RuleBase" id="RU004404"/>
    </source>
</evidence>
<keyword evidence="4 5" id="KW-0720">Serine protease</keyword>
<dbReference type="SMART" id="SM00228">
    <property type="entry name" value="PDZ"/>
    <property type="match status" value="1"/>
</dbReference>
<keyword evidence="7" id="KW-0812">Transmembrane</keyword>
<dbReference type="CDD" id="cd06782">
    <property type="entry name" value="cpPDZ_CPP-like"/>
    <property type="match status" value="1"/>
</dbReference>
<sequence length="426" mass="46528">MYTRHMPTASPVHDKPQPTAPRQVTGMRPRVVWLIITALIFSSGFFIGRYIYPAGEIQYNPLDYVRLDDSGHRQLVFHTFWEAWDQLHRNFIGEIEDKDLFYGAVQGMVRAVDDPYTVFEPPPETKQFEETIQGSFSGIGIEIGVREGAVVVISPLAGSPAELAGVQEGDIIVAVDDEPITGNMGLDDVVQKIRGQKGEPVKITVVRKGADEPLPITVTRDTIAIKSVNLSFDNDIAVIEITNFNGDTAKRFNEAAREVIDRHARGVIVDVRNNPGGFLEAAVEIGSRFIEKGQTIVSERDKDGNSKEYAARGNAVLQDIPTAVIINGGSASASEILAGALLDQRNVPVIGTQSFGKGSVQEFLKLSDGSSLRVTVAKWFTPSGRSINEEGISPTLAVEQDRDTDEDEQLQQAEEELQKIIAGQSG</sequence>
<keyword evidence="2 5" id="KW-0645">Protease</keyword>
<evidence type="ECO:0000256" key="2">
    <source>
        <dbReference type="ARBA" id="ARBA00022670"/>
    </source>
</evidence>
<proteinExistence type="inferred from homology"/>
<reference evidence="10" key="1">
    <citation type="submission" date="2017-09" db="EMBL/GenBank/DDBJ databases">
        <title>Depth-based differentiation of microbial function through sediment-hosted aquifers and enrichment of novel symbionts in the deep terrestrial subsurface.</title>
        <authorList>
            <person name="Probst A.J."/>
            <person name="Ladd B."/>
            <person name="Jarett J.K."/>
            <person name="Geller-Mcgrath D.E."/>
            <person name="Sieber C.M.K."/>
            <person name="Emerson J.B."/>
            <person name="Anantharaman K."/>
            <person name="Thomas B.C."/>
            <person name="Malmstrom R."/>
            <person name="Stieglmeier M."/>
            <person name="Klingl A."/>
            <person name="Woyke T."/>
            <person name="Ryan C.M."/>
            <person name="Banfield J.F."/>
        </authorList>
    </citation>
    <scope>NUCLEOTIDE SEQUENCE [LARGE SCALE GENOMIC DNA]</scope>
</reference>
<evidence type="ECO:0000313" key="9">
    <source>
        <dbReference type="EMBL" id="PIT98041.1"/>
    </source>
</evidence>
<dbReference type="GO" id="GO:0006508">
    <property type="term" value="P:proteolysis"/>
    <property type="evidence" value="ECO:0007669"/>
    <property type="project" value="UniProtKB-KW"/>
</dbReference>
<dbReference type="InterPro" id="IPR004447">
    <property type="entry name" value="Peptidase_S41A"/>
</dbReference>
<dbReference type="GO" id="GO:0030288">
    <property type="term" value="C:outer membrane-bounded periplasmic space"/>
    <property type="evidence" value="ECO:0007669"/>
    <property type="project" value="TreeGrafter"/>
</dbReference>
<dbReference type="GO" id="GO:0007165">
    <property type="term" value="P:signal transduction"/>
    <property type="evidence" value="ECO:0007669"/>
    <property type="project" value="TreeGrafter"/>
</dbReference>
<feature type="region of interest" description="Disordered" evidence="6">
    <location>
        <begin position="389"/>
        <end position="411"/>
    </location>
</feature>
<dbReference type="PROSITE" id="PS50106">
    <property type="entry name" value="PDZ"/>
    <property type="match status" value="1"/>
</dbReference>
<dbReference type="CDD" id="cd07560">
    <property type="entry name" value="Peptidase_S41_CPP"/>
    <property type="match status" value="1"/>
</dbReference>
<dbReference type="PANTHER" id="PTHR32060">
    <property type="entry name" value="TAIL-SPECIFIC PROTEASE"/>
    <property type="match status" value="1"/>
</dbReference>
<keyword evidence="7" id="KW-1133">Transmembrane helix</keyword>
<keyword evidence="3 5" id="KW-0378">Hydrolase</keyword>
<dbReference type="Pfam" id="PF03572">
    <property type="entry name" value="Peptidase_S41"/>
    <property type="match status" value="1"/>
</dbReference>
<organism evidence="9 10">
    <name type="scientific">Candidatus Andersenbacteria bacterium CG10_big_fil_rev_8_21_14_0_10_54_11</name>
    <dbReference type="NCBI Taxonomy" id="1974485"/>
    <lineage>
        <taxon>Bacteria</taxon>
        <taxon>Candidatus Anderseniibacteriota</taxon>
    </lineage>
</organism>
<dbReference type="EMBL" id="PEZP01000034">
    <property type="protein sequence ID" value="PIT98041.1"/>
    <property type="molecule type" value="Genomic_DNA"/>
</dbReference>
<dbReference type="NCBIfam" id="TIGR00225">
    <property type="entry name" value="prc"/>
    <property type="match status" value="1"/>
</dbReference>
<dbReference type="GO" id="GO:0008236">
    <property type="term" value="F:serine-type peptidase activity"/>
    <property type="evidence" value="ECO:0007669"/>
    <property type="project" value="UniProtKB-KW"/>
</dbReference>
<feature type="compositionally biased region" description="Acidic residues" evidence="6">
    <location>
        <begin position="402"/>
        <end position="411"/>
    </location>
</feature>
<gene>
    <name evidence="9" type="ORF">COT71_02785</name>
</gene>
<evidence type="ECO:0000256" key="7">
    <source>
        <dbReference type="SAM" id="Phobius"/>
    </source>
</evidence>
<keyword evidence="7" id="KW-0472">Membrane</keyword>
<dbReference type="InterPro" id="IPR036034">
    <property type="entry name" value="PDZ_sf"/>
</dbReference>
<evidence type="ECO:0000259" key="8">
    <source>
        <dbReference type="PROSITE" id="PS50106"/>
    </source>
</evidence>
<dbReference type="Pfam" id="PF17820">
    <property type="entry name" value="PDZ_6"/>
    <property type="match status" value="1"/>
</dbReference>
<protein>
    <recommendedName>
        <fullName evidence="8">PDZ domain-containing protein</fullName>
    </recommendedName>
</protein>
<dbReference type="Gene3D" id="2.30.42.10">
    <property type="match status" value="1"/>
</dbReference>
<evidence type="ECO:0000256" key="4">
    <source>
        <dbReference type="ARBA" id="ARBA00022825"/>
    </source>
</evidence>